<accession>A0A6S6SY66</accession>
<reference evidence="1" key="1">
    <citation type="submission" date="2020-01" db="EMBL/GenBank/DDBJ databases">
        <authorList>
            <person name="Meier V. D."/>
            <person name="Meier V D."/>
        </authorList>
    </citation>
    <scope>NUCLEOTIDE SEQUENCE</scope>
    <source>
        <strain evidence="1">HLG_WM_MAG_05</strain>
    </source>
</reference>
<proteinExistence type="predicted"/>
<organism evidence="1">
    <name type="scientific">uncultured Sulfurovum sp</name>
    <dbReference type="NCBI Taxonomy" id="269237"/>
    <lineage>
        <taxon>Bacteria</taxon>
        <taxon>Pseudomonadati</taxon>
        <taxon>Campylobacterota</taxon>
        <taxon>Epsilonproteobacteria</taxon>
        <taxon>Campylobacterales</taxon>
        <taxon>Sulfurovaceae</taxon>
        <taxon>Sulfurovum</taxon>
        <taxon>environmental samples</taxon>
    </lineage>
</organism>
<gene>
    <name evidence="1" type="ORF">HELGO_WM13239</name>
</gene>
<sequence length="59" mass="6554">MLQAAKVTWTEDGKAEISENKHPIKGCQMNDLFLISMDKNETLLILDSLDTNASNLCSL</sequence>
<dbReference type="AlphaFoldDB" id="A0A6S6SY66"/>
<evidence type="ECO:0000313" key="1">
    <source>
        <dbReference type="EMBL" id="CAA6807481.1"/>
    </source>
</evidence>
<dbReference type="EMBL" id="CACVAU010000026">
    <property type="protein sequence ID" value="CAA6807481.1"/>
    <property type="molecule type" value="Genomic_DNA"/>
</dbReference>
<name>A0A6S6SY66_9BACT</name>
<protein>
    <submittedName>
        <fullName evidence="1">Uncharacterized protein</fullName>
    </submittedName>
</protein>